<dbReference type="InterPro" id="IPR012551">
    <property type="entry name" value="DUF1707_SHOCT-like"/>
</dbReference>
<evidence type="ECO:0000256" key="5">
    <source>
        <dbReference type="SAM" id="Phobius"/>
    </source>
</evidence>
<comment type="caution">
    <text evidence="7">The sequence shown here is derived from an EMBL/GenBank/DDBJ whole genome shotgun (WGS) entry which is preliminary data.</text>
</comment>
<dbReference type="Pfam" id="PF09685">
    <property type="entry name" value="MamF_MmsF"/>
    <property type="match status" value="1"/>
</dbReference>
<accession>A0ABP7ZEU0</accession>
<evidence type="ECO:0000256" key="1">
    <source>
        <dbReference type="ARBA" id="ARBA00004141"/>
    </source>
</evidence>
<feature type="domain" description="DUF1707" evidence="6">
    <location>
        <begin position="13"/>
        <end position="64"/>
    </location>
</feature>
<keyword evidence="8" id="KW-1185">Reference proteome</keyword>
<evidence type="ECO:0000313" key="7">
    <source>
        <dbReference type="EMBL" id="GAA4155561.1"/>
    </source>
</evidence>
<keyword evidence="4 5" id="KW-0472">Membrane</keyword>
<protein>
    <recommendedName>
        <fullName evidence="6">DUF1707 domain-containing protein</fullName>
    </recommendedName>
</protein>
<name>A0ABP7ZEU0_9ACTN</name>
<feature type="transmembrane region" description="Helical" evidence="5">
    <location>
        <begin position="128"/>
        <end position="159"/>
    </location>
</feature>
<dbReference type="PANTHER" id="PTHR40763">
    <property type="entry name" value="MEMBRANE PROTEIN-RELATED"/>
    <property type="match status" value="1"/>
</dbReference>
<evidence type="ECO:0000256" key="2">
    <source>
        <dbReference type="ARBA" id="ARBA00022692"/>
    </source>
</evidence>
<evidence type="ECO:0000313" key="8">
    <source>
        <dbReference type="Proteomes" id="UP001500266"/>
    </source>
</evidence>
<dbReference type="EMBL" id="BAABDO010000133">
    <property type="protein sequence ID" value="GAA4155561.1"/>
    <property type="molecule type" value="Genomic_DNA"/>
</dbReference>
<organism evidence="7 8">
    <name type="scientific">Actinomadura keratinilytica</name>
    <dbReference type="NCBI Taxonomy" id="547461"/>
    <lineage>
        <taxon>Bacteria</taxon>
        <taxon>Bacillati</taxon>
        <taxon>Actinomycetota</taxon>
        <taxon>Actinomycetes</taxon>
        <taxon>Streptosporangiales</taxon>
        <taxon>Thermomonosporaceae</taxon>
        <taxon>Actinomadura</taxon>
    </lineage>
</organism>
<keyword evidence="3 5" id="KW-1133">Transmembrane helix</keyword>
<keyword evidence="2 5" id="KW-0812">Transmembrane</keyword>
<comment type="subcellular location">
    <subcellularLocation>
        <location evidence="1">Membrane</location>
        <topology evidence="1">Multi-pass membrane protein</topology>
    </subcellularLocation>
</comment>
<dbReference type="Proteomes" id="UP001500266">
    <property type="component" value="Unassembled WGS sequence"/>
</dbReference>
<reference evidence="8" key="1">
    <citation type="journal article" date="2019" name="Int. J. Syst. Evol. Microbiol.">
        <title>The Global Catalogue of Microorganisms (GCM) 10K type strain sequencing project: providing services to taxonomists for standard genome sequencing and annotation.</title>
        <authorList>
            <consortium name="The Broad Institute Genomics Platform"/>
            <consortium name="The Broad Institute Genome Sequencing Center for Infectious Disease"/>
            <person name="Wu L."/>
            <person name="Ma J."/>
        </authorList>
    </citation>
    <scope>NUCLEOTIDE SEQUENCE [LARGE SCALE GENOMIC DNA]</scope>
    <source>
        <strain evidence="8">JCM 17316</strain>
    </source>
</reference>
<dbReference type="Pfam" id="PF08044">
    <property type="entry name" value="DUF1707"/>
    <property type="match status" value="1"/>
</dbReference>
<feature type="transmembrane region" description="Helical" evidence="5">
    <location>
        <begin position="83"/>
        <end position="107"/>
    </location>
</feature>
<sequence>MKGMDSTFATGNLRVSDAEREQVIAHLQDAYAEGRLEHAELDMRMHLAMTAKTRGDLAAVTRDLTAGPALPAAEGEPTGEERLVAALAHFSGYLTLFVAPLVLMLVYGKKSQYVRRHAAEAVNFQLTVLAVTVLTFGLGALLYTVTWMVAGVAAVHALVGRPFRHPWILRPVK</sequence>
<evidence type="ECO:0000259" key="6">
    <source>
        <dbReference type="Pfam" id="PF08044"/>
    </source>
</evidence>
<dbReference type="InterPro" id="IPR019109">
    <property type="entry name" value="MamF_MmsF"/>
</dbReference>
<proteinExistence type="predicted"/>
<dbReference type="PANTHER" id="PTHR40763:SF5">
    <property type="entry name" value="MEMBRANE PROTEIN"/>
    <property type="match status" value="1"/>
</dbReference>
<gene>
    <name evidence="7" type="ORF">GCM10022416_56160</name>
</gene>
<evidence type="ECO:0000256" key="3">
    <source>
        <dbReference type="ARBA" id="ARBA00022989"/>
    </source>
</evidence>
<evidence type="ECO:0000256" key="4">
    <source>
        <dbReference type="ARBA" id="ARBA00023136"/>
    </source>
</evidence>